<dbReference type="InterPro" id="IPR001680">
    <property type="entry name" value="WD40_rpt"/>
</dbReference>
<name>A0A183J3Q5_9BILA</name>
<dbReference type="OrthoDB" id="10018316at2759"/>
<keyword evidence="9" id="KW-1185">Reference proteome</keyword>
<reference evidence="10" key="1">
    <citation type="submission" date="2016-06" db="UniProtKB">
        <authorList>
            <consortium name="WormBaseParasite"/>
        </authorList>
    </citation>
    <scope>IDENTIFICATION</scope>
</reference>
<evidence type="ECO:0000313" key="9">
    <source>
        <dbReference type="Proteomes" id="UP000270296"/>
    </source>
</evidence>
<dbReference type="InterPro" id="IPR013083">
    <property type="entry name" value="Znf_RING/FYVE/PHD"/>
</dbReference>
<dbReference type="InterPro" id="IPR011011">
    <property type="entry name" value="Znf_FYVE_PHD"/>
</dbReference>
<dbReference type="InterPro" id="IPR015943">
    <property type="entry name" value="WD40/YVTN_repeat-like_dom_sf"/>
</dbReference>
<evidence type="ECO:0000313" key="8">
    <source>
        <dbReference type="EMBL" id="VDP32376.1"/>
    </source>
</evidence>
<sequence>FISFGYSLIYCFIISDFRIIVSGSKDGSCIVWDLSKLCFIRQLGPHPGPVSAVCVNELTSDIASTSGTHLFLWSLSGELIAAVNTASSEKLDTLELILCVGFSSYNEWDPQNVIITGSNDGIVRMWSLEYVQVPLSESIDDDAPCGNAAVGKATSKLNSEGSEHSFSGQFSEKVEFDTDEGKRSSARSCSPLSHDSAAVHLTKQSLSDSFVYVNNEGVAVVRTPARLRKGFKWERRLIFRSKLSMHTAFERKDNPTPAAITAVQPSKDHRTLYVGDARGRVWAWSVDETGGGGRADHWVQDPSRCMCSQCHQKFTLTERKHHCRNCGQIFCSKCSRFESEIKHLHIKKPVRVCQNCYLRLEASLNHNIAGGHPSSSE</sequence>
<dbReference type="GO" id="GO:0008270">
    <property type="term" value="F:zinc ion binding"/>
    <property type="evidence" value="ECO:0007669"/>
    <property type="project" value="UniProtKB-KW"/>
</dbReference>
<dbReference type="PROSITE" id="PS50082">
    <property type="entry name" value="WD_REPEATS_2"/>
    <property type="match status" value="1"/>
</dbReference>
<dbReference type="Pfam" id="PF01363">
    <property type="entry name" value="FYVE"/>
    <property type="match status" value="1"/>
</dbReference>
<proteinExistence type="predicted"/>
<keyword evidence="4" id="KW-0862">Zinc</keyword>
<dbReference type="EMBL" id="UZAM01014176">
    <property type="protein sequence ID" value="VDP32376.1"/>
    <property type="molecule type" value="Genomic_DNA"/>
</dbReference>
<evidence type="ECO:0000256" key="4">
    <source>
        <dbReference type="ARBA" id="ARBA00022833"/>
    </source>
</evidence>
<gene>
    <name evidence="8" type="ORF">SBAD_LOCUS10503</name>
</gene>
<evidence type="ECO:0000256" key="6">
    <source>
        <dbReference type="PROSITE-ProRule" id="PRU00221"/>
    </source>
</evidence>
<evidence type="ECO:0000256" key="5">
    <source>
        <dbReference type="PROSITE-ProRule" id="PRU00091"/>
    </source>
</evidence>
<protein>
    <submittedName>
        <fullName evidence="10">FYVE-type domain-containing protein</fullName>
    </submittedName>
</protein>
<accession>A0A183J3Q5</accession>
<evidence type="ECO:0000256" key="1">
    <source>
        <dbReference type="ARBA" id="ARBA00022574"/>
    </source>
</evidence>
<dbReference type="InterPro" id="IPR000306">
    <property type="entry name" value="Znf_FYVE"/>
</dbReference>
<keyword evidence="1 6" id="KW-0853">WD repeat</keyword>
<evidence type="ECO:0000259" key="7">
    <source>
        <dbReference type="PROSITE" id="PS50178"/>
    </source>
</evidence>
<dbReference type="Gene3D" id="2.130.10.10">
    <property type="entry name" value="YVTN repeat-like/Quinoprotein amine dehydrogenase"/>
    <property type="match status" value="1"/>
</dbReference>
<dbReference type="Pfam" id="PF00400">
    <property type="entry name" value="WD40"/>
    <property type="match status" value="2"/>
</dbReference>
<dbReference type="WBParaSite" id="SBAD_0001086901-mRNA-1">
    <property type="protein sequence ID" value="SBAD_0001086901-mRNA-1"/>
    <property type="gene ID" value="SBAD_0001086901"/>
</dbReference>
<feature type="repeat" description="WD" evidence="6">
    <location>
        <begin position="112"/>
        <end position="129"/>
    </location>
</feature>
<reference evidence="8 9" key="2">
    <citation type="submission" date="2018-11" db="EMBL/GenBank/DDBJ databases">
        <authorList>
            <consortium name="Pathogen Informatics"/>
        </authorList>
    </citation>
    <scope>NUCLEOTIDE SEQUENCE [LARGE SCALE GENOMIC DNA]</scope>
</reference>
<keyword evidence="3 5" id="KW-0863">Zinc-finger</keyword>
<evidence type="ECO:0000313" key="10">
    <source>
        <dbReference type="WBParaSite" id="SBAD_0001086901-mRNA-1"/>
    </source>
</evidence>
<dbReference type="InterPro" id="IPR036322">
    <property type="entry name" value="WD40_repeat_dom_sf"/>
</dbReference>
<organism evidence="10">
    <name type="scientific">Soboliphyme baturini</name>
    <dbReference type="NCBI Taxonomy" id="241478"/>
    <lineage>
        <taxon>Eukaryota</taxon>
        <taxon>Metazoa</taxon>
        <taxon>Ecdysozoa</taxon>
        <taxon>Nematoda</taxon>
        <taxon>Enoplea</taxon>
        <taxon>Dorylaimia</taxon>
        <taxon>Dioctophymatida</taxon>
        <taxon>Dioctophymatoidea</taxon>
        <taxon>Soboliphymatidae</taxon>
        <taxon>Soboliphyme</taxon>
    </lineage>
</organism>
<dbReference type="PANTHER" id="PTHR46108:SF4">
    <property type="entry name" value="BLUE CHEESE"/>
    <property type="match status" value="1"/>
</dbReference>
<dbReference type="Proteomes" id="UP000270296">
    <property type="component" value="Unassembled WGS sequence"/>
</dbReference>
<evidence type="ECO:0000256" key="3">
    <source>
        <dbReference type="ARBA" id="ARBA00022771"/>
    </source>
</evidence>
<dbReference type="Gene3D" id="3.30.40.10">
    <property type="entry name" value="Zinc/RING finger domain, C3HC4 (zinc finger)"/>
    <property type="match status" value="1"/>
</dbReference>
<dbReference type="AlphaFoldDB" id="A0A183J3Q5"/>
<dbReference type="SUPFAM" id="SSF57903">
    <property type="entry name" value="FYVE/PHD zinc finger"/>
    <property type="match status" value="1"/>
</dbReference>
<keyword evidence="2" id="KW-0479">Metal-binding</keyword>
<dbReference type="SUPFAM" id="SSF50978">
    <property type="entry name" value="WD40 repeat-like"/>
    <property type="match status" value="1"/>
</dbReference>
<evidence type="ECO:0000256" key="2">
    <source>
        <dbReference type="ARBA" id="ARBA00022723"/>
    </source>
</evidence>
<dbReference type="PROSITE" id="PS50178">
    <property type="entry name" value="ZF_FYVE"/>
    <property type="match status" value="1"/>
</dbReference>
<dbReference type="PANTHER" id="PTHR46108">
    <property type="entry name" value="BLUE CHEESE"/>
    <property type="match status" value="1"/>
</dbReference>
<feature type="domain" description="FYVE-type" evidence="7">
    <location>
        <begin position="301"/>
        <end position="361"/>
    </location>
</feature>
<dbReference type="InterPro" id="IPR051944">
    <property type="entry name" value="BEACH_domain_protein"/>
</dbReference>
<dbReference type="InterPro" id="IPR017455">
    <property type="entry name" value="Znf_FYVE-rel"/>
</dbReference>
<dbReference type="CDD" id="cd15719">
    <property type="entry name" value="FYVE_WDFY3"/>
    <property type="match status" value="1"/>
</dbReference>
<dbReference type="SMART" id="SM00320">
    <property type="entry name" value="WD40"/>
    <property type="match status" value="4"/>
</dbReference>
<dbReference type="SMART" id="SM00064">
    <property type="entry name" value="FYVE"/>
    <property type="match status" value="1"/>
</dbReference>